<dbReference type="Proteomes" id="UP001054945">
    <property type="component" value="Unassembled WGS sequence"/>
</dbReference>
<accession>A0AAV4P1X8</accession>
<reference evidence="1 2" key="1">
    <citation type="submission" date="2021-06" db="EMBL/GenBank/DDBJ databases">
        <title>Caerostris extrusa draft genome.</title>
        <authorList>
            <person name="Kono N."/>
            <person name="Arakawa K."/>
        </authorList>
    </citation>
    <scope>NUCLEOTIDE SEQUENCE [LARGE SCALE GENOMIC DNA]</scope>
</reference>
<evidence type="ECO:0000313" key="1">
    <source>
        <dbReference type="EMBL" id="GIX91165.1"/>
    </source>
</evidence>
<proteinExistence type="predicted"/>
<dbReference type="EMBL" id="BPLR01021564">
    <property type="protein sequence ID" value="GIX91165.1"/>
    <property type="molecule type" value="Genomic_DNA"/>
</dbReference>
<keyword evidence="2" id="KW-1185">Reference proteome</keyword>
<name>A0AAV4P1X8_CAEEX</name>
<sequence length="119" mass="13818">MQMIKSMLCERYFNFRHSEIEFSRRSYKGTASSITSHDIPSGISFLAVAISSGKKEARLSRAISWPLTELRAPKWSVHIQFHRLGHNNEHDSGHFHDSWKLLRGHLNKTPRTDGEFRIL</sequence>
<comment type="caution">
    <text evidence="1">The sequence shown here is derived from an EMBL/GenBank/DDBJ whole genome shotgun (WGS) entry which is preliminary data.</text>
</comment>
<evidence type="ECO:0000313" key="2">
    <source>
        <dbReference type="Proteomes" id="UP001054945"/>
    </source>
</evidence>
<organism evidence="1 2">
    <name type="scientific">Caerostris extrusa</name>
    <name type="common">Bark spider</name>
    <name type="synonym">Caerostris bankana</name>
    <dbReference type="NCBI Taxonomy" id="172846"/>
    <lineage>
        <taxon>Eukaryota</taxon>
        <taxon>Metazoa</taxon>
        <taxon>Ecdysozoa</taxon>
        <taxon>Arthropoda</taxon>
        <taxon>Chelicerata</taxon>
        <taxon>Arachnida</taxon>
        <taxon>Araneae</taxon>
        <taxon>Araneomorphae</taxon>
        <taxon>Entelegynae</taxon>
        <taxon>Araneoidea</taxon>
        <taxon>Araneidae</taxon>
        <taxon>Caerostris</taxon>
    </lineage>
</organism>
<protein>
    <submittedName>
        <fullName evidence="1">Uncharacterized protein</fullName>
    </submittedName>
</protein>
<dbReference type="AlphaFoldDB" id="A0AAV4P1X8"/>
<gene>
    <name evidence="1" type="ORF">CEXT_536911</name>
</gene>